<proteinExistence type="predicted"/>
<evidence type="ECO:0000313" key="1">
    <source>
        <dbReference type="EMBL" id="KVE26717.1"/>
    </source>
</evidence>
<dbReference type="AlphaFoldDB" id="A0A103E1Q8"/>
<sequence length="97" mass="10697">MFRLAGAAIAAVRLAGADERIADIFEAARSSRLERRRRCITGSVAAHPMGDFGRRANPAMRLGEARRKKTGSPAKGCPFFIDARRCRLPRSSCRHNT</sequence>
<protein>
    <submittedName>
        <fullName evidence="1">Uncharacterized protein</fullName>
    </submittedName>
</protein>
<dbReference type="EMBL" id="LOWA01000032">
    <property type="protein sequence ID" value="KVE26717.1"/>
    <property type="molecule type" value="Genomic_DNA"/>
</dbReference>
<comment type="caution">
    <text evidence="1">The sequence shown here is derived from an EMBL/GenBank/DDBJ whole genome shotgun (WGS) entry which is preliminary data.</text>
</comment>
<keyword evidence="2" id="KW-1185">Reference proteome</keyword>
<gene>
    <name evidence="1" type="ORF">WS67_14010</name>
</gene>
<name>A0A103E1Q8_9BURK</name>
<accession>A0A103E1Q8</accession>
<organism evidence="1 2">
    <name type="scientific">Burkholderia singularis</name>
    <dbReference type="NCBI Taxonomy" id="1503053"/>
    <lineage>
        <taxon>Bacteria</taxon>
        <taxon>Pseudomonadati</taxon>
        <taxon>Pseudomonadota</taxon>
        <taxon>Betaproteobacteria</taxon>
        <taxon>Burkholderiales</taxon>
        <taxon>Burkholderiaceae</taxon>
        <taxon>Burkholderia</taxon>
        <taxon>pseudomallei group</taxon>
    </lineage>
</organism>
<evidence type="ECO:0000313" key="2">
    <source>
        <dbReference type="Proteomes" id="UP000062788"/>
    </source>
</evidence>
<dbReference type="Proteomes" id="UP000062788">
    <property type="component" value="Unassembled WGS sequence"/>
</dbReference>
<reference evidence="1 2" key="1">
    <citation type="submission" date="2015-11" db="EMBL/GenBank/DDBJ databases">
        <title>Expanding the genomic diversity of Burkholderia species for the development of highly accurate diagnostics.</title>
        <authorList>
            <person name="Sahl J."/>
            <person name="Keim P."/>
            <person name="Wagner D."/>
        </authorList>
    </citation>
    <scope>NUCLEOTIDE SEQUENCE [LARGE SCALE GENOMIC DNA]</scope>
    <source>
        <strain evidence="1 2">TSV85</strain>
    </source>
</reference>